<dbReference type="InterPro" id="IPR004360">
    <property type="entry name" value="Glyas_Fos-R_dOase_dom"/>
</dbReference>
<dbReference type="InterPro" id="IPR029068">
    <property type="entry name" value="Glyas_Bleomycin-R_OHBP_Dase"/>
</dbReference>
<sequence>MTEPASPVSGFDELVFSVFDIDRASAAMVDVGGWQRHPTAPLPRCQLTAWGLPEEATGSQALLVPPGGIRGRLRLVSFEGVPRELIRPSQRVWDSGGIFDIDLFTSDVRSRYRALQARHGWTGLGEPVDYVIGPFDVTQVVAVGPDGLMLALIEPRVKDGIDLPADGAFSRAFNSTQLVRDMDAALDFYCRRLGWRQVMRDEVVDVAEPGANVLGLPMPHAVTTRRRVAIVHPEGLNDGSVELMQIVDMTGEDHGARCVPPNVGLLALRFPVADARAEARRLADAGVDLARPLHRFDMHGMGEVLSFGLRSPDGAILEFYELLGQSASVAT</sequence>
<dbReference type="Gene3D" id="3.10.180.10">
    <property type="entry name" value="2,3-Dihydroxybiphenyl 1,2-Dioxygenase, domain 1"/>
    <property type="match status" value="2"/>
</dbReference>
<evidence type="ECO:0000313" key="3">
    <source>
        <dbReference type="Proteomes" id="UP001427805"/>
    </source>
</evidence>
<dbReference type="SUPFAM" id="SSF54593">
    <property type="entry name" value="Glyoxalase/Bleomycin resistance protein/Dihydroxybiphenyl dioxygenase"/>
    <property type="match status" value="2"/>
</dbReference>
<name>A0ABV0B2K6_9SPHN</name>
<evidence type="ECO:0000313" key="2">
    <source>
        <dbReference type="EMBL" id="MEN3745817.1"/>
    </source>
</evidence>
<reference evidence="2 3" key="1">
    <citation type="submission" date="2024-05" db="EMBL/GenBank/DDBJ databases">
        <title>Sphingomonas sp. HF-S3 16S ribosomal RNA gene Genome sequencing and assembly.</title>
        <authorList>
            <person name="Lee H."/>
        </authorList>
    </citation>
    <scope>NUCLEOTIDE SEQUENCE [LARGE SCALE GENOMIC DNA]</scope>
    <source>
        <strain evidence="2 3">HF-S3</strain>
    </source>
</reference>
<dbReference type="InterPro" id="IPR037523">
    <property type="entry name" value="VOC_core"/>
</dbReference>
<dbReference type="RefSeq" id="WP_346244822.1">
    <property type="nucleotide sequence ID" value="NZ_JBDIZK010000001.1"/>
</dbReference>
<proteinExistence type="predicted"/>
<organism evidence="2 3">
    <name type="scientific">Sphingomonas rustica</name>
    <dbReference type="NCBI Taxonomy" id="3103142"/>
    <lineage>
        <taxon>Bacteria</taxon>
        <taxon>Pseudomonadati</taxon>
        <taxon>Pseudomonadota</taxon>
        <taxon>Alphaproteobacteria</taxon>
        <taxon>Sphingomonadales</taxon>
        <taxon>Sphingomonadaceae</taxon>
        <taxon>Sphingomonas</taxon>
    </lineage>
</organism>
<gene>
    <name evidence="2" type="ORF">TPR58_01460</name>
</gene>
<dbReference type="Proteomes" id="UP001427805">
    <property type="component" value="Unassembled WGS sequence"/>
</dbReference>
<dbReference type="PROSITE" id="PS51819">
    <property type="entry name" value="VOC"/>
    <property type="match status" value="1"/>
</dbReference>
<dbReference type="EMBL" id="JBDIZK010000001">
    <property type="protein sequence ID" value="MEN3745817.1"/>
    <property type="molecule type" value="Genomic_DNA"/>
</dbReference>
<dbReference type="Pfam" id="PF00903">
    <property type="entry name" value="Glyoxalase"/>
    <property type="match status" value="1"/>
</dbReference>
<accession>A0ABV0B2K6</accession>
<keyword evidence="3" id="KW-1185">Reference proteome</keyword>
<comment type="caution">
    <text evidence="2">The sequence shown here is derived from an EMBL/GenBank/DDBJ whole genome shotgun (WGS) entry which is preliminary data.</text>
</comment>
<feature type="domain" description="VOC" evidence="1">
    <location>
        <begin position="171"/>
        <end position="322"/>
    </location>
</feature>
<protein>
    <submittedName>
        <fullName evidence="2">VOC family protein</fullName>
    </submittedName>
</protein>
<evidence type="ECO:0000259" key="1">
    <source>
        <dbReference type="PROSITE" id="PS51819"/>
    </source>
</evidence>